<sequence>MKHRFLLPALLVVSLGGMEVSAQSVVPERPVDINVKKIFKSKRQKAKEEAEKNQGKAPSQDARKYSELTAGASMSDGLVRTILKDDKLYFELNDSIYGKDLLISNRISKTSDNTDFVAGQMVTDPLLFKLEKQGKKVFMYYVPTVNTIDEDDPIAPSFKKNFSAPILRVFDVVVSNGDNAVIDMTSFFLGAESNISPIAKAGRNGGTQIVQASQFSSVKSFPKNVEVKNIMSFRSMDKAYTIETHRSVVILPEEPMRMRLQDNRVGYFSSNRLRFTTNLDKLDPYQIIHRWRLEPKDKDAYFRGELVEPIKPIVFYVDTVFPAKWKGAVKAGILDWNIAFEQAGFKNAVIVKDYPSAAEDPNFDPDDLRYSCVKYATTTIANAMGPSYVDPRSGEILNADVIWYHNLTQLLHNWRFTQTAAVDKRVRTTRFPDEVMAESMRYVAAHEIGHTLGLMHNMGASHAFTVEQLRDPAFTQKYGTTPSIMDYARNNFVAQPGDFEKGVRLTPPLIGVYDIHAINWGYRLIPGAKDFRDEYSVLSSWIDAKKHDPMYVFGAQQIITLDPTAQTEDLSNDQIKAGTNAISNMKYIMKHYKEWLSEPGKRADNLEEAHRDMVQQFLRHLRHVTPFVGGRMYYENRQGDGQYPVYYVDKSRQKQAIKWVVSNLREMNNWLYDSETLQSYDASGHAKAAAVYYAIVPSVISDLLAPYRLLGVIEGNRAKKSTKYSLEEMLNDATREIYAASYAGRKLSDIDIAIEDAGIRTLIAYGSPKSAAAASAQKRLTEAQETVDALFTTMPCHSCASCALGAEHKQDQTSFVRINIMPARPAEYEVKPAILAKLNDVRKLYRQRAASTSDAKTRNFYKLWEEKFKDLLDH</sequence>
<dbReference type="InterPro" id="IPR034032">
    <property type="entry name" value="Zn_MMP-like_bac"/>
</dbReference>
<dbReference type="PANTHER" id="PTHR38478:SF1">
    <property type="entry name" value="ZINC DEPENDENT METALLOPROTEASE DOMAIN LIPOPROTEIN"/>
    <property type="match status" value="1"/>
</dbReference>
<evidence type="ECO:0000256" key="2">
    <source>
        <dbReference type="SAM" id="SignalP"/>
    </source>
</evidence>
<feature type="domain" description="DUF5118" evidence="5">
    <location>
        <begin position="63"/>
        <end position="110"/>
    </location>
</feature>
<protein>
    <recommendedName>
        <fullName evidence="8">Zinc-dependent metalloprotease</fullName>
    </recommendedName>
</protein>
<feature type="region of interest" description="Disordered" evidence="1">
    <location>
        <begin position="44"/>
        <end position="63"/>
    </location>
</feature>
<dbReference type="Gene3D" id="3.40.390.10">
    <property type="entry name" value="Collagenase (Catalytic Domain)"/>
    <property type="match status" value="1"/>
</dbReference>
<evidence type="ECO:0000313" key="6">
    <source>
        <dbReference type="EMBL" id="SJZ56138.1"/>
    </source>
</evidence>
<dbReference type="SUPFAM" id="SSF55486">
    <property type="entry name" value="Metalloproteases ('zincins'), catalytic domain"/>
    <property type="match status" value="1"/>
</dbReference>
<dbReference type="Pfam" id="PF17162">
    <property type="entry name" value="DUF5118"/>
    <property type="match status" value="1"/>
</dbReference>
<evidence type="ECO:0000256" key="1">
    <source>
        <dbReference type="SAM" id="MobiDB-lite"/>
    </source>
</evidence>
<feature type="chain" id="PRO_5013159944" description="Zinc-dependent metalloprotease" evidence="2">
    <location>
        <begin position="23"/>
        <end position="874"/>
    </location>
</feature>
<keyword evidence="2" id="KW-0732">Signal</keyword>
<evidence type="ECO:0000259" key="3">
    <source>
        <dbReference type="Pfam" id="PF16313"/>
    </source>
</evidence>
<name>A0A1T4LNP6_PORCN</name>
<dbReference type="InterPro" id="IPR032534">
    <property type="entry name" value="EcxA_zinc-bd"/>
</dbReference>
<accession>A0A1T4LNP6</accession>
<dbReference type="CDD" id="cd04276">
    <property type="entry name" value="ZnMc_MMP_like_2"/>
    <property type="match status" value="1"/>
</dbReference>
<evidence type="ECO:0008006" key="8">
    <source>
        <dbReference type="Google" id="ProtNLM"/>
    </source>
</evidence>
<dbReference type="AlphaFoldDB" id="A0A1T4LNP6"/>
<dbReference type="InterPro" id="IPR033428">
    <property type="entry name" value="DUF5118"/>
</dbReference>
<feature type="domain" description="EcxA zinc-binding" evidence="3">
    <location>
        <begin position="429"/>
        <end position="740"/>
    </location>
</feature>
<evidence type="ECO:0000259" key="5">
    <source>
        <dbReference type="Pfam" id="PF17162"/>
    </source>
</evidence>
<dbReference type="InterPro" id="IPR033413">
    <property type="entry name" value="DUF5117"/>
</dbReference>
<dbReference type="Pfam" id="PF17148">
    <property type="entry name" value="DUF5117"/>
    <property type="match status" value="1"/>
</dbReference>
<dbReference type="EMBL" id="FUWL01000008">
    <property type="protein sequence ID" value="SJZ56138.1"/>
    <property type="molecule type" value="Genomic_DNA"/>
</dbReference>
<feature type="signal peptide" evidence="2">
    <location>
        <begin position="1"/>
        <end position="22"/>
    </location>
</feature>
<dbReference type="InterPro" id="IPR024079">
    <property type="entry name" value="MetalloPept_cat_dom_sf"/>
</dbReference>
<proteinExistence type="predicted"/>
<dbReference type="RefSeq" id="WP_159442735.1">
    <property type="nucleotide sequence ID" value="NZ_FUWL01000008.1"/>
</dbReference>
<dbReference type="GO" id="GO:0008237">
    <property type="term" value="F:metallopeptidase activity"/>
    <property type="evidence" value="ECO:0007669"/>
    <property type="project" value="InterPro"/>
</dbReference>
<evidence type="ECO:0000313" key="7">
    <source>
        <dbReference type="Proteomes" id="UP000189956"/>
    </source>
</evidence>
<feature type="domain" description="DUF5117" evidence="4">
    <location>
        <begin position="120"/>
        <end position="296"/>
    </location>
</feature>
<dbReference type="PANTHER" id="PTHR38478">
    <property type="entry name" value="PEPTIDASE M1A AND M12B"/>
    <property type="match status" value="1"/>
</dbReference>
<organism evidence="6 7">
    <name type="scientific">Porphyromonas cangingivalis</name>
    <dbReference type="NCBI Taxonomy" id="36874"/>
    <lineage>
        <taxon>Bacteria</taxon>
        <taxon>Pseudomonadati</taxon>
        <taxon>Bacteroidota</taxon>
        <taxon>Bacteroidia</taxon>
        <taxon>Bacteroidales</taxon>
        <taxon>Porphyromonadaceae</taxon>
        <taxon>Porphyromonas</taxon>
    </lineage>
</organism>
<dbReference type="Pfam" id="PF16313">
    <property type="entry name" value="DUF4953"/>
    <property type="match status" value="1"/>
</dbReference>
<reference evidence="6 7" key="1">
    <citation type="submission" date="2017-02" db="EMBL/GenBank/DDBJ databases">
        <authorList>
            <person name="Peterson S.W."/>
        </authorList>
    </citation>
    <scope>NUCLEOTIDE SEQUENCE [LARGE SCALE GENOMIC DNA]</scope>
    <source>
        <strain evidence="6 7">ATCC 700135</strain>
    </source>
</reference>
<evidence type="ECO:0000259" key="4">
    <source>
        <dbReference type="Pfam" id="PF17148"/>
    </source>
</evidence>
<gene>
    <name evidence="6" type="ORF">SAMN02745205_01205</name>
</gene>
<dbReference type="Proteomes" id="UP000189956">
    <property type="component" value="Unassembled WGS sequence"/>
</dbReference>